<feature type="region of interest" description="Disordered" evidence="1">
    <location>
        <begin position="239"/>
        <end position="389"/>
    </location>
</feature>
<dbReference type="HOGENOM" id="CLU_056901_0_0_9"/>
<evidence type="ECO:0000313" key="3">
    <source>
        <dbReference type="EMBL" id="AKA68956.1"/>
    </source>
</evidence>
<feature type="compositionally biased region" description="Basic residues" evidence="1">
    <location>
        <begin position="199"/>
        <end position="211"/>
    </location>
</feature>
<keyword evidence="4" id="KW-1185">Reference proteome</keyword>
<dbReference type="EMBL" id="CP009933">
    <property type="protein sequence ID" value="AKA68956.1"/>
    <property type="molecule type" value="Genomic_DNA"/>
</dbReference>
<dbReference type="KEGG" id="csq:CSCA_1831"/>
<evidence type="ECO:0000256" key="1">
    <source>
        <dbReference type="SAM" id="MobiDB-lite"/>
    </source>
</evidence>
<keyword evidence="2" id="KW-0812">Transmembrane</keyword>
<evidence type="ECO:0000256" key="2">
    <source>
        <dbReference type="SAM" id="Phobius"/>
    </source>
</evidence>
<feature type="transmembrane region" description="Helical" evidence="2">
    <location>
        <begin position="6"/>
        <end position="25"/>
    </location>
</feature>
<dbReference type="RefSeq" id="WP_029161858.1">
    <property type="nucleotide sequence ID" value="NZ_CP009933.1"/>
</dbReference>
<name>A0A0E3GQQ0_CLOSL</name>
<organism evidence="3 4">
    <name type="scientific">Clostridium scatologenes</name>
    <dbReference type="NCBI Taxonomy" id="1548"/>
    <lineage>
        <taxon>Bacteria</taxon>
        <taxon>Bacillati</taxon>
        <taxon>Bacillota</taxon>
        <taxon>Clostridia</taxon>
        <taxon>Eubacteriales</taxon>
        <taxon>Clostridiaceae</taxon>
        <taxon>Clostridium</taxon>
    </lineage>
</organism>
<proteinExistence type="predicted"/>
<feature type="region of interest" description="Disordered" evidence="1">
    <location>
        <begin position="189"/>
        <end position="211"/>
    </location>
</feature>
<feature type="compositionally biased region" description="Polar residues" evidence="1">
    <location>
        <begin position="296"/>
        <end position="307"/>
    </location>
</feature>
<protein>
    <submittedName>
        <fullName evidence="3">Membrane protein</fullName>
    </submittedName>
</protein>
<evidence type="ECO:0000313" key="4">
    <source>
        <dbReference type="Proteomes" id="UP000033115"/>
    </source>
</evidence>
<keyword evidence="2" id="KW-1133">Transmembrane helix</keyword>
<feature type="compositionally biased region" description="Polar residues" evidence="1">
    <location>
        <begin position="315"/>
        <end position="346"/>
    </location>
</feature>
<accession>A0A0E3GQQ0</accession>
<gene>
    <name evidence="3" type="ORF">CSCA_1831</name>
</gene>
<feature type="compositionally biased region" description="Polar residues" evidence="1">
    <location>
        <begin position="240"/>
        <end position="288"/>
    </location>
</feature>
<feature type="compositionally biased region" description="Low complexity" evidence="1">
    <location>
        <begin position="349"/>
        <end position="389"/>
    </location>
</feature>
<keyword evidence="2" id="KW-0472">Membrane</keyword>
<feature type="transmembrane region" description="Helical" evidence="2">
    <location>
        <begin position="216"/>
        <end position="237"/>
    </location>
</feature>
<sequence>MANIIKTAIITIIISFISGLLLEYYKNLAPRILCTIKNSMPVRINNKKLCAYVVNVSNVSNKTIHDLTLYIQSSQANLRFTNAKITKGLKFDSSINNNTLDINIPFLSKDDKFSITVYSDNEYKMNKPAIILRSPENFKQIESLKQNGLLYTLFSISKNISNSMSNTSKKTEPMAPNEKNDFTMIMDRPLIDERNLNRGNRKTPYKNKKPSKSKKGIIVVVSIALLVFVGVLAKSYFKGTPNNASSSNEKTIVPSQSIDAKNSSGGSTKNASSKTSNGKSTGNANSKTSNEKATENSKAANNESTKNADLKAPTGDSSGNTGSKASTEGTSKNTDSKASTEGTTKNADSKTSTGDSSGNTGSKTSTGGSTGNTDPKTSSGGSTGTTTSN</sequence>
<reference evidence="3 4" key="1">
    <citation type="journal article" date="2015" name="J. Biotechnol.">
        <title>Complete genome sequence of a malodorant-producing acetogen, Clostridium scatologenes ATCC 25775(T).</title>
        <authorList>
            <person name="Zhu Z."/>
            <person name="Guo T."/>
            <person name="Zheng H."/>
            <person name="Song T."/>
            <person name="Ouyang P."/>
            <person name="Xie J."/>
        </authorList>
    </citation>
    <scope>NUCLEOTIDE SEQUENCE [LARGE SCALE GENOMIC DNA]</scope>
    <source>
        <strain evidence="3 4">ATCC 25775</strain>
    </source>
</reference>
<dbReference type="STRING" id="1548.CSCA_1831"/>
<dbReference type="AlphaFoldDB" id="A0A0E3GQQ0"/>
<dbReference type="Proteomes" id="UP000033115">
    <property type="component" value="Chromosome"/>
</dbReference>